<organism evidence="1">
    <name type="scientific">virus sp. ctBS918</name>
    <dbReference type="NCBI Taxonomy" id="2825807"/>
    <lineage>
        <taxon>Viruses</taxon>
    </lineage>
</organism>
<reference evidence="1" key="1">
    <citation type="journal article" date="2021" name="Proc. Natl. Acad. Sci. U.S.A.">
        <title>A Catalog of Tens of Thousands of Viruses from Human Metagenomes Reveals Hidden Associations with Chronic Diseases.</title>
        <authorList>
            <person name="Tisza M.J."/>
            <person name="Buck C.B."/>
        </authorList>
    </citation>
    <scope>NUCLEOTIDE SEQUENCE</scope>
    <source>
        <strain evidence="1">CtBS918</strain>
    </source>
</reference>
<protein>
    <submittedName>
        <fullName evidence="1">Uncharacterized protein</fullName>
    </submittedName>
</protein>
<name>A0A8S5RNJ2_9VIRU</name>
<dbReference type="EMBL" id="BK059130">
    <property type="protein sequence ID" value="DAE32920.1"/>
    <property type="molecule type" value="Genomic_DNA"/>
</dbReference>
<evidence type="ECO:0000313" key="1">
    <source>
        <dbReference type="EMBL" id="DAE32920.1"/>
    </source>
</evidence>
<sequence length="32" mass="3661">MDNFRENWLSVKMLINKEESMIGGVVFGVIGF</sequence>
<proteinExistence type="predicted"/>
<accession>A0A8S5RNJ2</accession>